<comment type="caution">
    <text evidence="7">The sequence shown here is derived from an EMBL/GenBank/DDBJ whole genome shotgun (WGS) entry which is preliminary data.</text>
</comment>
<dbReference type="EMBL" id="BBZA01000072">
    <property type="protein sequence ID" value="GAP62652.1"/>
    <property type="molecule type" value="Genomic_DNA"/>
</dbReference>
<sequence length="473" mass="51667">MSTNPVSSPARLSQNWRAPGAVLLLSCYELGHQPFALASPLAWLRAAGYAPRAVDTAVEPLPDAYIEEALFVAISVPMHTAMRLGVSLARRVRAVNPQAHICFFGHYALLNAEHLLATCADSVIGGEYETPLVALVQALEAGETPPAAVRTTPQAHLVRQPFLRPERTSLSPLTRYAHLRVGDRLVPAGYTEATRGCKHTCTHCPITPVYGGRFFALPVDVVLADIEQQVAAGARHITFGDPDFFNGPTHALRIVRALHAAFPDVTFDATIKVEHLLKHAALLPELRAAGCAFIVSAVESLSDVVLARLQKGHTRADVFAVFDLMEEVGIPLRPSFLPFTPWASLDDYIELVEFIHRRGLVPHVDPVQLSIRLLIPPGSPLIHAPDASLWLGELDADAFTYRWTHPDPRMDALAERVSAVVQQAAQAGEPAEATFARIRALAYETAGRPLEEDDPETHQRFPVVPGLTEAWYC</sequence>
<proteinExistence type="predicted"/>
<dbReference type="InterPro" id="IPR007197">
    <property type="entry name" value="rSAM"/>
</dbReference>
<dbReference type="PROSITE" id="PS51918">
    <property type="entry name" value="RADICAL_SAM"/>
    <property type="match status" value="1"/>
</dbReference>
<evidence type="ECO:0000313" key="9">
    <source>
        <dbReference type="Proteomes" id="UP000037784"/>
    </source>
</evidence>
<evidence type="ECO:0000259" key="6">
    <source>
        <dbReference type="PROSITE" id="PS51918"/>
    </source>
</evidence>
<dbReference type="NCBIfam" id="NF040546">
    <property type="entry name" value="rSAM_CUAEP"/>
    <property type="match status" value="1"/>
</dbReference>
<dbReference type="CDD" id="cd01335">
    <property type="entry name" value="Radical_SAM"/>
    <property type="match status" value="1"/>
</dbReference>
<evidence type="ECO:0000313" key="8">
    <source>
        <dbReference type="EMBL" id="KPL89473.1"/>
    </source>
</evidence>
<evidence type="ECO:0000256" key="3">
    <source>
        <dbReference type="ARBA" id="ARBA00022723"/>
    </source>
</evidence>
<evidence type="ECO:0000256" key="5">
    <source>
        <dbReference type="ARBA" id="ARBA00023014"/>
    </source>
</evidence>
<dbReference type="GO" id="GO:0051536">
    <property type="term" value="F:iron-sulfur cluster binding"/>
    <property type="evidence" value="ECO:0007669"/>
    <property type="project" value="UniProtKB-KW"/>
</dbReference>
<dbReference type="SFLD" id="SFLDS00029">
    <property type="entry name" value="Radical_SAM"/>
    <property type="match status" value="1"/>
</dbReference>
<comment type="cofactor">
    <cofactor evidence="1">
        <name>[4Fe-4S] cluster</name>
        <dbReference type="ChEBI" id="CHEBI:49883"/>
    </cofactor>
</comment>
<accession>A0A0M8K821</accession>
<dbReference type="InterPro" id="IPR023404">
    <property type="entry name" value="rSAM_horseshoe"/>
</dbReference>
<keyword evidence="4" id="KW-0408">Iron</keyword>
<dbReference type="GO" id="GO:0005829">
    <property type="term" value="C:cytosol"/>
    <property type="evidence" value="ECO:0007669"/>
    <property type="project" value="TreeGrafter"/>
</dbReference>
<dbReference type="Gene3D" id="3.40.50.280">
    <property type="entry name" value="Cobalamin-binding domain"/>
    <property type="match status" value="1"/>
</dbReference>
<dbReference type="InterPro" id="IPR054699">
    <property type="entry name" value="rSAM_CUAEP"/>
</dbReference>
<dbReference type="Pfam" id="PF04055">
    <property type="entry name" value="Radical_SAM"/>
    <property type="match status" value="1"/>
</dbReference>
<dbReference type="RefSeq" id="WP_054492557.1">
    <property type="nucleotide sequence ID" value="NZ_BBZA01000072.1"/>
</dbReference>
<protein>
    <submittedName>
        <fullName evidence="8">Radical SAM protein</fullName>
    </submittedName>
</protein>
<dbReference type="GO" id="GO:0046872">
    <property type="term" value="F:metal ion binding"/>
    <property type="evidence" value="ECO:0007669"/>
    <property type="project" value="UniProtKB-KW"/>
</dbReference>
<reference evidence="8 10" key="2">
    <citation type="submission" date="2015-07" db="EMBL/GenBank/DDBJ databases">
        <title>Whole genome sequence of Ardenticatena maritima DSM 23922.</title>
        <authorList>
            <person name="Hemp J."/>
            <person name="Ward L.M."/>
            <person name="Pace L.A."/>
            <person name="Fischer W.W."/>
        </authorList>
    </citation>
    <scope>NUCLEOTIDE SEQUENCE [LARGE SCALE GENOMIC DNA]</scope>
    <source>
        <strain evidence="8 10">110S</strain>
    </source>
</reference>
<dbReference type="PANTHER" id="PTHR43409:SF7">
    <property type="entry name" value="BLL1977 PROTEIN"/>
    <property type="match status" value="1"/>
</dbReference>
<dbReference type="STRING" id="872965.SE16_03280"/>
<dbReference type="PATRIC" id="fig|872965.6.peg.615"/>
<dbReference type="SFLD" id="SFLDG01082">
    <property type="entry name" value="B12-binding_domain_containing"/>
    <property type="match status" value="1"/>
</dbReference>
<evidence type="ECO:0000256" key="4">
    <source>
        <dbReference type="ARBA" id="ARBA00023004"/>
    </source>
</evidence>
<keyword evidence="5" id="KW-0411">Iron-sulfur</keyword>
<dbReference type="EMBL" id="LGKN01000003">
    <property type="protein sequence ID" value="KPL89473.1"/>
    <property type="molecule type" value="Genomic_DNA"/>
</dbReference>
<dbReference type="AlphaFoldDB" id="A0A0M8K821"/>
<dbReference type="SUPFAM" id="SSF102114">
    <property type="entry name" value="Radical SAM enzymes"/>
    <property type="match status" value="1"/>
</dbReference>
<evidence type="ECO:0000313" key="10">
    <source>
        <dbReference type="Proteomes" id="UP000050502"/>
    </source>
</evidence>
<gene>
    <name evidence="7" type="ORF">ARMA_1075</name>
    <name evidence="8" type="ORF">SE16_03280</name>
</gene>
<dbReference type="PANTHER" id="PTHR43409">
    <property type="entry name" value="ANAEROBIC MAGNESIUM-PROTOPORPHYRIN IX MONOMETHYL ESTER CYCLASE-RELATED"/>
    <property type="match status" value="1"/>
</dbReference>
<dbReference type="InterPro" id="IPR051198">
    <property type="entry name" value="BchE-like"/>
</dbReference>
<keyword evidence="9" id="KW-1185">Reference proteome</keyword>
<keyword evidence="2" id="KW-0949">S-adenosyl-L-methionine</keyword>
<dbReference type="OrthoDB" id="9801424at2"/>
<reference evidence="9" key="3">
    <citation type="submission" date="2015-08" db="EMBL/GenBank/DDBJ databases">
        <title>Draft Genome Sequence of a Heterotrophic Facultative Anaerobic Bacterium Ardenticatena maritima Strain 110S.</title>
        <authorList>
            <person name="Kawaichi S."/>
            <person name="Yoshida T."/>
            <person name="Sako Y."/>
            <person name="Nakamura R."/>
        </authorList>
    </citation>
    <scope>NUCLEOTIDE SEQUENCE [LARGE SCALE GENOMIC DNA]</scope>
    <source>
        <strain evidence="9">110S</strain>
    </source>
</reference>
<evidence type="ECO:0000256" key="2">
    <source>
        <dbReference type="ARBA" id="ARBA00022691"/>
    </source>
</evidence>
<dbReference type="InParanoid" id="A0A0M8K821"/>
<dbReference type="InterPro" id="IPR058240">
    <property type="entry name" value="rSAM_sf"/>
</dbReference>
<evidence type="ECO:0000256" key="1">
    <source>
        <dbReference type="ARBA" id="ARBA00001966"/>
    </source>
</evidence>
<dbReference type="Proteomes" id="UP000050502">
    <property type="component" value="Unassembled WGS sequence"/>
</dbReference>
<evidence type="ECO:0000313" key="7">
    <source>
        <dbReference type="EMBL" id="GAP62652.1"/>
    </source>
</evidence>
<dbReference type="Proteomes" id="UP000037784">
    <property type="component" value="Unassembled WGS sequence"/>
</dbReference>
<name>A0A0M8K821_9CHLR</name>
<organism evidence="7 9">
    <name type="scientific">Ardenticatena maritima</name>
    <dbReference type="NCBI Taxonomy" id="872965"/>
    <lineage>
        <taxon>Bacteria</taxon>
        <taxon>Bacillati</taxon>
        <taxon>Chloroflexota</taxon>
        <taxon>Ardenticatenia</taxon>
        <taxon>Ardenticatenales</taxon>
        <taxon>Ardenticatenaceae</taxon>
        <taxon>Ardenticatena</taxon>
    </lineage>
</organism>
<dbReference type="GO" id="GO:0003824">
    <property type="term" value="F:catalytic activity"/>
    <property type="evidence" value="ECO:0007669"/>
    <property type="project" value="InterPro"/>
</dbReference>
<dbReference type="Gene3D" id="3.80.30.20">
    <property type="entry name" value="tm_1862 like domain"/>
    <property type="match status" value="1"/>
</dbReference>
<dbReference type="SMART" id="SM00729">
    <property type="entry name" value="Elp3"/>
    <property type="match status" value="1"/>
</dbReference>
<dbReference type="InterPro" id="IPR006638">
    <property type="entry name" value="Elp3/MiaA/NifB-like_rSAM"/>
</dbReference>
<reference evidence="7 9" key="1">
    <citation type="journal article" date="2015" name="Genome Announc.">
        <title>Draft Genome Sequence of a Heterotrophic Facultative Anaerobic Thermophilic Bacterium, Ardenticatena maritima Strain 110ST.</title>
        <authorList>
            <person name="Kawaichi S."/>
            <person name="Yoshida T."/>
            <person name="Sako Y."/>
            <person name="Nakamura R."/>
        </authorList>
    </citation>
    <scope>NUCLEOTIDE SEQUENCE [LARGE SCALE GENOMIC DNA]</scope>
    <source>
        <strain evidence="7 9">110S</strain>
    </source>
</reference>
<keyword evidence="3" id="KW-0479">Metal-binding</keyword>
<feature type="domain" description="Radical SAM core" evidence="6">
    <location>
        <begin position="183"/>
        <end position="416"/>
    </location>
</feature>